<evidence type="ECO:0000256" key="1">
    <source>
        <dbReference type="SAM" id="MobiDB-lite"/>
    </source>
</evidence>
<dbReference type="VEuPathDB" id="FungiDB:CIHG_07226"/>
<dbReference type="Proteomes" id="UP000054563">
    <property type="component" value="Unassembled WGS sequence"/>
</dbReference>
<dbReference type="AlphaFoldDB" id="A0A0J8RW82"/>
<dbReference type="eggNOG" id="ENOG502SIH3">
    <property type="taxonomic scope" value="Eukaryota"/>
</dbReference>
<dbReference type="EMBL" id="DS017012">
    <property type="protein sequence ID" value="KMU89420.1"/>
    <property type="molecule type" value="Genomic_DNA"/>
</dbReference>
<organism evidence="2 3">
    <name type="scientific">Coccidioides immitis H538.4</name>
    <dbReference type="NCBI Taxonomy" id="396776"/>
    <lineage>
        <taxon>Eukaryota</taxon>
        <taxon>Fungi</taxon>
        <taxon>Dikarya</taxon>
        <taxon>Ascomycota</taxon>
        <taxon>Pezizomycotina</taxon>
        <taxon>Eurotiomycetes</taxon>
        <taxon>Eurotiomycetidae</taxon>
        <taxon>Onygenales</taxon>
        <taxon>Onygenaceae</taxon>
        <taxon>Coccidioides</taxon>
    </lineage>
</organism>
<proteinExistence type="predicted"/>
<accession>A0A0J8RW82</accession>
<sequence>MGSIRGDVSERGSRVARGDETSSQDFSTRPEVTSPAQQARSEGE</sequence>
<feature type="compositionally biased region" description="Basic and acidic residues" evidence="1">
    <location>
        <begin position="7"/>
        <end position="20"/>
    </location>
</feature>
<name>A0A0J8RW82_COCIT</name>
<evidence type="ECO:0000313" key="2">
    <source>
        <dbReference type="EMBL" id="KMU89420.1"/>
    </source>
</evidence>
<reference evidence="3" key="1">
    <citation type="journal article" date="2010" name="Genome Res.">
        <title>Population genomic sequencing of Coccidioides fungi reveals recent hybridization and transposon control.</title>
        <authorList>
            <person name="Neafsey D.E."/>
            <person name="Barker B.M."/>
            <person name="Sharpton T.J."/>
            <person name="Stajich J.E."/>
            <person name="Park D.J."/>
            <person name="Whiston E."/>
            <person name="Hung C.-Y."/>
            <person name="McMahan C."/>
            <person name="White J."/>
            <person name="Sykes S."/>
            <person name="Heiman D."/>
            <person name="Young S."/>
            <person name="Zeng Q."/>
            <person name="Abouelleil A."/>
            <person name="Aftuck L."/>
            <person name="Bessette D."/>
            <person name="Brown A."/>
            <person name="FitzGerald M."/>
            <person name="Lui A."/>
            <person name="Macdonald J.P."/>
            <person name="Priest M."/>
            <person name="Orbach M.J."/>
            <person name="Galgiani J.N."/>
            <person name="Kirkland T.N."/>
            <person name="Cole G.T."/>
            <person name="Birren B.W."/>
            <person name="Henn M.R."/>
            <person name="Taylor J.W."/>
            <person name="Rounsley S.D."/>
        </authorList>
    </citation>
    <scope>NUCLEOTIDE SEQUENCE [LARGE SCALE GENOMIC DNA]</scope>
    <source>
        <strain evidence="3">H538.4</strain>
    </source>
</reference>
<feature type="region of interest" description="Disordered" evidence="1">
    <location>
        <begin position="1"/>
        <end position="44"/>
    </location>
</feature>
<evidence type="ECO:0000313" key="3">
    <source>
        <dbReference type="Proteomes" id="UP000054563"/>
    </source>
</evidence>
<protein>
    <submittedName>
        <fullName evidence="2">Uncharacterized protein</fullName>
    </submittedName>
</protein>
<feature type="compositionally biased region" description="Polar residues" evidence="1">
    <location>
        <begin position="21"/>
        <end position="44"/>
    </location>
</feature>
<gene>
    <name evidence="2" type="ORF">CIHG_07226</name>
</gene>